<dbReference type="PROSITE" id="PS50848">
    <property type="entry name" value="START"/>
    <property type="match status" value="1"/>
</dbReference>
<dbReference type="CDD" id="cd00177">
    <property type="entry name" value="START"/>
    <property type="match status" value="1"/>
</dbReference>
<feature type="domain" description="START" evidence="3">
    <location>
        <begin position="153"/>
        <end position="339"/>
    </location>
</feature>
<keyword evidence="2" id="KW-0472">Membrane</keyword>
<feature type="transmembrane region" description="Helical" evidence="2">
    <location>
        <begin position="6"/>
        <end position="24"/>
    </location>
</feature>
<keyword evidence="2" id="KW-0812">Transmembrane</keyword>
<feature type="compositionally biased region" description="Low complexity" evidence="1">
    <location>
        <begin position="75"/>
        <end position="85"/>
    </location>
</feature>
<keyword evidence="5" id="KW-1185">Reference proteome</keyword>
<dbReference type="HOGENOM" id="CLU_565179_0_0_1"/>
<evidence type="ECO:0000256" key="1">
    <source>
        <dbReference type="SAM" id="MobiDB-lite"/>
    </source>
</evidence>
<name>A0A015K695_RHIIW</name>
<feature type="compositionally biased region" description="Polar residues" evidence="1">
    <location>
        <begin position="88"/>
        <end position="118"/>
    </location>
</feature>
<dbReference type="AlphaFoldDB" id="A0A015K695"/>
<evidence type="ECO:0000313" key="5">
    <source>
        <dbReference type="Proteomes" id="UP000022910"/>
    </source>
</evidence>
<dbReference type="EMBL" id="JEMT01012592">
    <property type="protein sequence ID" value="EXX75090.1"/>
    <property type="molecule type" value="Genomic_DNA"/>
</dbReference>
<evidence type="ECO:0000259" key="3">
    <source>
        <dbReference type="PROSITE" id="PS50848"/>
    </source>
</evidence>
<dbReference type="GO" id="GO:0008289">
    <property type="term" value="F:lipid binding"/>
    <property type="evidence" value="ECO:0007669"/>
    <property type="project" value="InterPro"/>
</dbReference>
<proteinExistence type="predicted"/>
<evidence type="ECO:0000256" key="2">
    <source>
        <dbReference type="SAM" id="Phobius"/>
    </source>
</evidence>
<keyword evidence="2" id="KW-1133">Transmembrane helix</keyword>
<organism evidence="4 5">
    <name type="scientific">Rhizophagus irregularis (strain DAOM 197198w)</name>
    <name type="common">Glomus intraradices</name>
    <dbReference type="NCBI Taxonomy" id="1432141"/>
    <lineage>
        <taxon>Eukaryota</taxon>
        <taxon>Fungi</taxon>
        <taxon>Fungi incertae sedis</taxon>
        <taxon>Mucoromycota</taxon>
        <taxon>Glomeromycotina</taxon>
        <taxon>Glomeromycetes</taxon>
        <taxon>Glomerales</taxon>
        <taxon>Glomeraceae</taxon>
        <taxon>Rhizophagus</taxon>
    </lineage>
</organism>
<dbReference type="PANTHER" id="PTHR19308:SF14">
    <property type="entry name" value="START DOMAIN-CONTAINING PROTEIN"/>
    <property type="match status" value="1"/>
</dbReference>
<dbReference type="SUPFAM" id="SSF55961">
    <property type="entry name" value="Bet v1-like"/>
    <property type="match status" value="1"/>
</dbReference>
<dbReference type="Pfam" id="PF01852">
    <property type="entry name" value="START"/>
    <property type="match status" value="1"/>
</dbReference>
<dbReference type="PANTHER" id="PTHR19308">
    <property type="entry name" value="PHOSPHATIDYLCHOLINE TRANSFER PROTEIN"/>
    <property type="match status" value="1"/>
</dbReference>
<comment type="caution">
    <text evidence="4">The sequence shown here is derived from an EMBL/GenBank/DDBJ whole genome shotgun (WGS) entry which is preliminary data.</text>
</comment>
<dbReference type="InterPro" id="IPR023393">
    <property type="entry name" value="START-like_dom_sf"/>
</dbReference>
<sequence length="483" mass="53815">MNSETSIASLIVVLGFPPLVLYQMNKHILSRSLDSLHFIFFQLVFFFAYHHLLGIPSLSTALINYLSGKTLRQSNNNNNHNNNHNNTKRSINSSGKQVNNNEDNKNASTNSRQISSTQNFSLNPPIVASKNKYSEITTRLLGTILEFVDTKDDDAPWSLIYEDKDTDIKVYQNSKVSDCCFKIMGTMENTPQTTFDLLADVRRRSEWDPMTDEAGIIETIDESTRVQYIKMKAVFPTSARDVVTIGYSTQLEDGRLVMVNKSIEHKLCPEKSGVIRIEAGCAGVVVTPIKDQPNKCFVVQIADANPKGWIPKSVITLVSTRELPASVKKLNKLLSKMPHQSVSKMLTNTPFIPKVPKRSSSSISVSLSSSSSSSSLQHNYHRRNASFSGGSLVENSTRSDRPAYSSFDEFLSNTKGNNNKRSIDKKIPFTGSSFWKSFIDTVLLFGGNSSQGGSKANRFIIVAFAYSLVLIAGIKKWRNRNVI</sequence>
<feature type="region of interest" description="Disordered" evidence="1">
    <location>
        <begin position="73"/>
        <end position="118"/>
    </location>
</feature>
<reference evidence="4 5" key="1">
    <citation type="submission" date="2014-02" db="EMBL/GenBank/DDBJ databases">
        <title>Single nucleus genome sequencing reveals high similarity among nuclei of an endomycorrhizal fungus.</title>
        <authorList>
            <person name="Lin K."/>
            <person name="Geurts R."/>
            <person name="Zhang Z."/>
            <person name="Limpens E."/>
            <person name="Saunders D.G."/>
            <person name="Mu D."/>
            <person name="Pang E."/>
            <person name="Cao H."/>
            <person name="Cha H."/>
            <person name="Lin T."/>
            <person name="Zhou Q."/>
            <person name="Shang Y."/>
            <person name="Li Y."/>
            <person name="Ivanov S."/>
            <person name="Sharma T."/>
            <person name="Velzen R.V."/>
            <person name="Ruijter N.D."/>
            <person name="Aanen D.K."/>
            <person name="Win J."/>
            <person name="Kamoun S."/>
            <person name="Bisseling T."/>
            <person name="Huang S."/>
        </authorList>
    </citation>
    <scope>NUCLEOTIDE SEQUENCE [LARGE SCALE GENOMIC DNA]</scope>
    <source>
        <strain evidence="5">DAOM197198w</strain>
    </source>
</reference>
<evidence type="ECO:0000313" key="4">
    <source>
        <dbReference type="EMBL" id="EXX75090.1"/>
    </source>
</evidence>
<dbReference type="InterPro" id="IPR051213">
    <property type="entry name" value="START_lipid_transfer"/>
</dbReference>
<dbReference type="GO" id="GO:0005737">
    <property type="term" value="C:cytoplasm"/>
    <property type="evidence" value="ECO:0007669"/>
    <property type="project" value="UniProtKB-ARBA"/>
</dbReference>
<dbReference type="Gene3D" id="3.30.530.20">
    <property type="match status" value="1"/>
</dbReference>
<dbReference type="InterPro" id="IPR002913">
    <property type="entry name" value="START_lipid-bd_dom"/>
</dbReference>
<dbReference type="OrthoDB" id="333905at2759"/>
<accession>A0A015K695</accession>
<feature type="transmembrane region" description="Helical" evidence="2">
    <location>
        <begin position="36"/>
        <end position="53"/>
    </location>
</feature>
<dbReference type="Proteomes" id="UP000022910">
    <property type="component" value="Unassembled WGS sequence"/>
</dbReference>
<protein>
    <recommendedName>
        <fullName evidence="3">START domain-containing protein</fullName>
    </recommendedName>
</protein>
<dbReference type="SMART" id="SM00234">
    <property type="entry name" value="START"/>
    <property type="match status" value="1"/>
</dbReference>
<dbReference type="SMR" id="A0A015K695"/>
<dbReference type="STRING" id="1432141.A0A015K695"/>
<gene>
    <name evidence="4" type="ORF">RirG_044950</name>
</gene>